<evidence type="ECO:0000256" key="3">
    <source>
        <dbReference type="SAM" id="MobiDB-lite"/>
    </source>
</evidence>
<dbReference type="GO" id="GO:0003676">
    <property type="term" value="F:nucleic acid binding"/>
    <property type="evidence" value="ECO:0007669"/>
    <property type="project" value="InterPro"/>
</dbReference>
<dbReference type="GO" id="GO:0008270">
    <property type="term" value="F:zinc ion binding"/>
    <property type="evidence" value="ECO:0007669"/>
    <property type="project" value="UniProtKB-KW"/>
</dbReference>
<feature type="compositionally biased region" description="Polar residues" evidence="3">
    <location>
        <begin position="165"/>
        <end position="174"/>
    </location>
</feature>
<organism evidence="5 6">
    <name type="scientific">Cronartium quercuum f. sp. fusiforme G11</name>
    <dbReference type="NCBI Taxonomy" id="708437"/>
    <lineage>
        <taxon>Eukaryota</taxon>
        <taxon>Fungi</taxon>
        <taxon>Dikarya</taxon>
        <taxon>Basidiomycota</taxon>
        <taxon>Pucciniomycotina</taxon>
        <taxon>Pucciniomycetes</taxon>
        <taxon>Pucciniales</taxon>
        <taxon>Coleosporiaceae</taxon>
        <taxon>Cronartium</taxon>
    </lineage>
</organism>
<keyword evidence="2" id="KW-0862">Zinc</keyword>
<comment type="caution">
    <text evidence="5">The sequence shown here is derived from an EMBL/GenBank/DDBJ whole genome shotgun (WGS) entry which is preliminary data.</text>
</comment>
<dbReference type="AlphaFoldDB" id="A0A9P6T6A0"/>
<gene>
    <name evidence="5" type="ORF">CROQUDRAFT_99877</name>
</gene>
<feature type="region of interest" description="Disordered" evidence="3">
    <location>
        <begin position="143"/>
        <end position="180"/>
    </location>
</feature>
<dbReference type="PROSITE" id="PS50158">
    <property type="entry name" value="ZF_CCHC"/>
    <property type="match status" value="1"/>
</dbReference>
<feature type="compositionally biased region" description="Gly residues" evidence="3">
    <location>
        <begin position="77"/>
        <end position="87"/>
    </location>
</feature>
<proteinExistence type="predicted"/>
<evidence type="ECO:0000313" key="6">
    <source>
        <dbReference type="Proteomes" id="UP000886653"/>
    </source>
</evidence>
<keyword evidence="6" id="KW-1185">Reference proteome</keyword>
<evidence type="ECO:0000256" key="2">
    <source>
        <dbReference type="PROSITE-ProRule" id="PRU00047"/>
    </source>
</evidence>
<reference evidence="5" key="1">
    <citation type="submission" date="2013-11" db="EMBL/GenBank/DDBJ databases">
        <title>Genome sequence of the fusiform rust pathogen reveals effectors for host alternation and coevolution with pine.</title>
        <authorList>
            <consortium name="DOE Joint Genome Institute"/>
            <person name="Smith K."/>
            <person name="Pendleton A."/>
            <person name="Kubisiak T."/>
            <person name="Anderson C."/>
            <person name="Salamov A."/>
            <person name="Aerts A."/>
            <person name="Riley R."/>
            <person name="Clum A."/>
            <person name="Lindquist E."/>
            <person name="Ence D."/>
            <person name="Campbell M."/>
            <person name="Kronenberg Z."/>
            <person name="Feau N."/>
            <person name="Dhillon B."/>
            <person name="Hamelin R."/>
            <person name="Burleigh J."/>
            <person name="Smith J."/>
            <person name="Yandell M."/>
            <person name="Nelson C."/>
            <person name="Grigoriev I."/>
            <person name="Davis J."/>
        </authorList>
    </citation>
    <scope>NUCLEOTIDE SEQUENCE</scope>
    <source>
        <strain evidence="5">G11</strain>
    </source>
</reference>
<accession>A0A9P6T6A0</accession>
<sequence length="402" mass="43902">METAFGRGVEEEVEESVVVFKKAVNNSAYNSASSILVAAKSNRDGGLDTRSKDIKELESKMERLARENEELRNGGNHNRGGFSGGYNGGRGGFNNGYQGNNQGGLGGNRGGYGGNNYQGGGRGGYSNGGNGYNGGFNSPSRGGYQGGYNNNGSYNNNNNGGYNNLQRYPNKNGNEGQGRNEYNRSEGDFCPYCGGEGHTSRNCAACKIDMDNKLVTTDGQDLYLPNGKKLDMTKERYGKSEVADYSLRMSQKPVVKEEKSEGQTVKTNVGKLGGWTIPSISSAKRVSYEADVAKKKGSGVPTRVSPRFGKQVEPVVEAPDEPEEEEELRERFSTPGWDGEDVRVQSPVTSTPRSILKRKDKEVIELDRDEEKSRVQKEREEILKEVVIKNEKGPGMSRFVSL</sequence>
<name>A0A9P6T6A0_9BASI</name>
<evidence type="ECO:0000259" key="4">
    <source>
        <dbReference type="PROSITE" id="PS50158"/>
    </source>
</evidence>
<evidence type="ECO:0000313" key="5">
    <source>
        <dbReference type="EMBL" id="KAG0140616.1"/>
    </source>
</evidence>
<feature type="domain" description="CCHC-type" evidence="4">
    <location>
        <begin position="190"/>
        <end position="203"/>
    </location>
</feature>
<keyword evidence="2" id="KW-0863">Zinc-finger</keyword>
<feature type="region of interest" description="Disordered" evidence="3">
    <location>
        <begin position="297"/>
        <end position="353"/>
    </location>
</feature>
<feature type="compositionally biased region" description="Acidic residues" evidence="3">
    <location>
        <begin position="318"/>
        <end position="327"/>
    </location>
</feature>
<feature type="region of interest" description="Disordered" evidence="3">
    <location>
        <begin position="68"/>
        <end position="87"/>
    </location>
</feature>
<dbReference type="InterPro" id="IPR036875">
    <property type="entry name" value="Znf_CCHC_sf"/>
</dbReference>
<dbReference type="EMBL" id="MU167431">
    <property type="protein sequence ID" value="KAG0140616.1"/>
    <property type="molecule type" value="Genomic_DNA"/>
</dbReference>
<evidence type="ECO:0000256" key="1">
    <source>
        <dbReference type="ARBA" id="ARBA00022664"/>
    </source>
</evidence>
<dbReference type="InterPro" id="IPR001878">
    <property type="entry name" value="Znf_CCHC"/>
</dbReference>
<dbReference type="GO" id="GO:0006397">
    <property type="term" value="P:mRNA processing"/>
    <property type="evidence" value="ECO:0007669"/>
    <property type="project" value="UniProtKB-KW"/>
</dbReference>
<dbReference type="Proteomes" id="UP000886653">
    <property type="component" value="Unassembled WGS sequence"/>
</dbReference>
<keyword evidence="2" id="KW-0479">Metal-binding</keyword>
<feature type="compositionally biased region" description="Low complexity" evidence="3">
    <location>
        <begin position="147"/>
        <end position="164"/>
    </location>
</feature>
<dbReference type="SUPFAM" id="SSF57756">
    <property type="entry name" value="Retrovirus zinc finger-like domains"/>
    <property type="match status" value="1"/>
</dbReference>
<protein>
    <recommendedName>
        <fullName evidence="4">CCHC-type domain-containing protein</fullName>
    </recommendedName>
</protein>
<keyword evidence="1" id="KW-0507">mRNA processing</keyword>